<accession>A0A9P9DY66</accession>
<gene>
    <name evidence="2" type="ORF">B0J11DRAFT_605261</name>
</gene>
<keyword evidence="3" id="KW-1185">Reference proteome</keyword>
<evidence type="ECO:0000313" key="2">
    <source>
        <dbReference type="EMBL" id="KAH7127237.1"/>
    </source>
</evidence>
<evidence type="ECO:0000313" key="3">
    <source>
        <dbReference type="Proteomes" id="UP000700596"/>
    </source>
</evidence>
<proteinExistence type="predicted"/>
<dbReference type="OrthoDB" id="5010675at2759"/>
<organism evidence="2 3">
    <name type="scientific">Dendryphion nanum</name>
    <dbReference type="NCBI Taxonomy" id="256645"/>
    <lineage>
        <taxon>Eukaryota</taxon>
        <taxon>Fungi</taxon>
        <taxon>Dikarya</taxon>
        <taxon>Ascomycota</taxon>
        <taxon>Pezizomycotina</taxon>
        <taxon>Dothideomycetes</taxon>
        <taxon>Pleosporomycetidae</taxon>
        <taxon>Pleosporales</taxon>
        <taxon>Torulaceae</taxon>
        <taxon>Dendryphion</taxon>
    </lineage>
</organism>
<dbReference type="Proteomes" id="UP000700596">
    <property type="component" value="Unassembled WGS sequence"/>
</dbReference>
<reference evidence="2" key="1">
    <citation type="journal article" date="2021" name="Nat. Commun.">
        <title>Genetic determinants of endophytism in the Arabidopsis root mycobiome.</title>
        <authorList>
            <person name="Mesny F."/>
            <person name="Miyauchi S."/>
            <person name="Thiergart T."/>
            <person name="Pickel B."/>
            <person name="Atanasova L."/>
            <person name="Karlsson M."/>
            <person name="Huettel B."/>
            <person name="Barry K.W."/>
            <person name="Haridas S."/>
            <person name="Chen C."/>
            <person name="Bauer D."/>
            <person name="Andreopoulos W."/>
            <person name="Pangilinan J."/>
            <person name="LaButti K."/>
            <person name="Riley R."/>
            <person name="Lipzen A."/>
            <person name="Clum A."/>
            <person name="Drula E."/>
            <person name="Henrissat B."/>
            <person name="Kohler A."/>
            <person name="Grigoriev I.V."/>
            <person name="Martin F.M."/>
            <person name="Hacquard S."/>
        </authorList>
    </citation>
    <scope>NUCLEOTIDE SEQUENCE</scope>
    <source>
        <strain evidence="2">MPI-CAGE-CH-0243</strain>
    </source>
</reference>
<dbReference type="AlphaFoldDB" id="A0A9P9DY66"/>
<feature type="compositionally biased region" description="Acidic residues" evidence="1">
    <location>
        <begin position="446"/>
        <end position="477"/>
    </location>
</feature>
<feature type="region of interest" description="Disordered" evidence="1">
    <location>
        <begin position="433"/>
        <end position="478"/>
    </location>
</feature>
<comment type="caution">
    <text evidence="2">The sequence shown here is derived from an EMBL/GenBank/DDBJ whole genome shotgun (WGS) entry which is preliminary data.</text>
</comment>
<sequence length="503" mass="57770">MIQIQIQNTPLLSLAPEILGFIVDGLGTWELHADLKALRRTCRQLAYSPSILERLFRHIKFSRTTEGLRSFQELDPGRFAPYVQSIRYWPSNYSVAVTRVLFEEAVNWQVVSYNMEETDKISWGGVGNILIEKKDIQEVVKTYFNGVSPFFSHEELDTAYDLYHQTAQNIENLPFEKTWTTVLGQLNKCTSISTTHSEVDDSDYWYRNSPREDKICALLPKHPHDHRHHKEVDCLRAQTHTGDMLFENIIVALAISGLRLENLHINHYCSNTKDWLEIPEFPSFDISALKKLTFDPILALHDRNDHELSPRVASNLTLLLRKCVSTLSTLSIGSETMIFPFPDNILLLPALHTLRIGSGYILISLFADFLMLQSGLKRLEMKATHGIPNSGDWRAIWDAIKDHKNRMRLEFEEVAANSATEFGISHWTGDASDEGVGLKGDKNLDSNDEDDEDEDENDDEDDYGDDGEDDDEDETWMDIDRSFKNYVSGNGPWNRCMQMWFEE</sequence>
<dbReference type="EMBL" id="JAGMWT010000006">
    <property type="protein sequence ID" value="KAH7127237.1"/>
    <property type="molecule type" value="Genomic_DNA"/>
</dbReference>
<protein>
    <submittedName>
        <fullName evidence="2">Uncharacterized protein</fullName>
    </submittedName>
</protein>
<name>A0A9P9DY66_9PLEO</name>
<evidence type="ECO:0000256" key="1">
    <source>
        <dbReference type="SAM" id="MobiDB-lite"/>
    </source>
</evidence>